<keyword evidence="9" id="KW-0315">Glutamine amidotransferase</keyword>
<dbReference type="Pfam" id="PF01493">
    <property type="entry name" value="GXGXG"/>
    <property type="match status" value="1"/>
</dbReference>
<dbReference type="Gene3D" id="3.20.20.70">
    <property type="entry name" value="Aldolase class I"/>
    <property type="match status" value="2"/>
</dbReference>
<accession>A0ABX9KFB0</accession>
<evidence type="ECO:0000256" key="16">
    <source>
        <dbReference type="ARBA" id="ARBA00048151"/>
    </source>
</evidence>
<feature type="domain" description="4Fe-4S ferredoxin-type" evidence="18">
    <location>
        <begin position="1050"/>
        <end position="1080"/>
    </location>
</feature>
<evidence type="ECO:0000256" key="14">
    <source>
        <dbReference type="ARBA" id="ARBA00023291"/>
    </source>
</evidence>
<keyword evidence="12" id="KW-0411">Iron-sulfur</keyword>
<reference evidence="19 20" key="1">
    <citation type="submission" date="2018-08" db="EMBL/GenBank/DDBJ databases">
        <title>Draft genome sequence of Psychrilyobacter sp. strain SD5 isolated from Black Sea water.</title>
        <authorList>
            <person name="Yadav S."/>
            <person name="Villanueva L."/>
            <person name="Damste J.S.S."/>
        </authorList>
    </citation>
    <scope>NUCLEOTIDE SEQUENCE [LARGE SCALE GENOMIC DNA]</scope>
    <source>
        <strain evidence="19 20">SD5</strain>
    </source>
</reference>
<dbReference type="GO" id="GO:0004355">
    <property type="term" value="F:glutamate synthase (NADPH) activity"/>
    <property type="evidence" value="ECO:0007669"/>
    <property type="project" value="UniProtKB-EC"/>
</dbReference>
<evidence type="ECO:0000259" key="17">
    <source>
        <dbReference type="PROSITE" id="PS51278"/>
    </source>
</evidence>
<evidence type="ECO:0000256" key="6">
    <source>
        <dbReference type="ARBA" id="ARBA00022630"/>
    </source>
</evidence>
<keyword evidence="5" id="KW-0028">Amino-acid biosynthesis</keyword>
<evidence type="ECO:0000259" key="18">
    <source>
        <dbReference type="PROSITE" id="PS51379"/>
    </source>
</evidence>
<evidence type="ECO:0000256" key="1">
    <source>
        <dbReference type="ARBA" id="ARBA00001917"/>
    </source>
</evidence>
<dbReference type="InterPro" id="IPR050711">
    <property type="entry name" value="ET-N_metabolism_enzyme"/>
</dbReference>
<dbReference type="Gene3D" id="3.60.20.10">
    <property type="entry name" value="Glutamine Phosphoribosylpyrophosphate, subunit 1, domain 1"/>
    <property type="match status" value="1"/>
</dbReference>
<comment type="cofactor">
    <cofactor evidence="1">
        <name>FMN</name>
        <dbReference type="ChEBI" id="CHEBI:58210"/>
    </cofactor>
</comment>
<keyword evidence="20" id="KW-1185">Reference proteome</keyword>
<dbReference type="CDD" id="cd02808">
    <property type="entry name" value="GltS_FMN"/>
    <property type="match status" value="1"/>
</dbReference>
<keyword evidence="14" id="KW-0003">3Fe-4S</keyword>
<dbReference type="Gene3D" id="2.160.20.60">
    <property type="entry name" value="Glutamate synthase, alpha subunit, C-terminal domain"/>
    <property type="match status" value="1"/>
</dbReference>
<keyword evidence="7" id="KW-0288">FMN</keyword>
<comment type="caution">
    <text evidence="19">The sequence shown here is derived from an EMBL/GenBank/DDBJ whole genome shotgun (WGS) entry which is preliminary data.</text>
</comment>
<dbReference type="NCBIfam" id="NF008730">
    <property type="entry name" value="PRK11750.1"/>
    <property type="match status" value="1"/>
</dbReference>
<keyword evidence="8" id="KW-0479">Metal-binding</keyword>
<evidence type="ECO:0000256" key="13">
    <source>
        <dbReference type="ARBA" id="ARBA00023164"/>
    </source>
</evidence>
<dbReference type="SUPFAM" id="SSF51395">
    <property type="entry name" value="FMN-linked oxidoreductases"/>
    <property type="match status" value="1"/>
</dbReference>
<dbReference type="PROSITE" id="PS51278">
    <property type="entry name" value="GATASE_TYPE_2"/>
    <property type="match status" value="1"/>
</dbReference>
<dbReference type="InterPro" id="IPR002489">
    <property type="entry name" value="Glu_synth_asu_C"/>
</dbReference>
<keyword evidence="11" id="KW-0408">Iron</keyword>
<dbReference type="RefSeq" id="WP_114642874.1">
    <property type="nucleotide sequence ID" value="NZ_JAACIO010000020.1"/>
</dbReference>
<evidence type="ECO:0000256" key="9">
    <source>
        <dbReference type="ARBA" id="ARBA00022962"/>
    </source>
</evidence>
<sequence>MKEHSNCGIGVVADINNIPQHQIVREGIKILNRLEHRGGTLRDGSGDGAGLLVQIPREFFKEKTGIDGDYHVAMTFLPKNEILRKTCIDIILEEASSAGAFILAEREVPVKEEILGSSARKSLPYIYQYFIEIPQSKNNFSAYTLRRNIEKRISAEGIFKKDFYFASFSNKTVVYKGLITPKQFNDFYTDLSEESFKSAYVMIHQRFSTNTLPSWDLAQPFRILEHNGEINTINGNTAWIEARKNDTYSKEYLKDEIENIFPLTGSENSDSANLDSVVEFMMYTGKKLPEIVTTLVPQAWEKNNNLEKNLKEYYEAKSLVMEPWDGPAGLITSNGDEIFASLDRNGLRPMRYTITTDNKLIISSEMGVLDTDFSKIACSGKLSAGEFLHLDLIEKKLLTRNEIIERIISTTDYTEEIKNLKKYSRAEEMKAHMEIGEIENLLDRYSYTKEDIDMSIEHLAIEGKEMVASTNYDAPLAVLDEKNPRLFFDYFKQKFAQVTNPPTDSIREKSIFSITSHFGGRKNILDSTEDRGIIHQFTSPIVENKYISGLKKQNSAVISTAFEKNMEKSLKEIVENALSKAKENKNIILTDRGSKRSIPTLLAISAVHHALVKAGLRGRIGLAAESGEIREITHYALLIGYGADLVNPYLVLEYLAVKELDTAKYLKAVDDGIQKIMSKMGISSIASYRGAKIFEGIGLSRELCSKYMGNTSSDLDGLNIEDIEKEVILREEAGYSHRKSIGEFISLKNGLAHKNSYDMVKKLQEAISSKDYMKYKEYSDSFHRVKGTLRDHFNLKNNPIPLWEVESEEDILKRFVAGAMSFGALSKEAHETIAMAFNSIGAMSNSGEGGEDNDRLRDNRISQVKQVASGRFGVTTNYLMHARELQIKMAQGAKPGEGGHLPGHKVSEIIGKVRNTVPGTDLISPPPHHDIYSIEDLAQLIFDLKNLNTDARVSVKLASEKGVGIIASGTVKAGADKVVISGSDGGTGAAVSSSMKFAATPWELGLSDTHKVLCENDLRDLVKLQVDGGIKTGYDIVVAALLGADEYAFGSGLLVAEGCIFCRRCHTNSCPVGITTQKEELRKKFTGSVEDIIIYLKFIASEIRELLGSIGAKSLEEIIGRSSLLSSDLGSGYKKSKLNFDPIFREVRSQKEYCGNINTVDHLNEVICQNSNHGNLEYHGIIDNTNRSFGTTIAGKAQLEAFENNGKTNLNINLRGYSGQSFGAFAVKGQKITLEGYGNDYVAKGLSGGTIIIKKPQEADYPSDMGCIAGNTVLYGATGGELYLNGSAGERFAVRNSGASAVVEGIGNHGCEYMTGGHVVILGNTGNNFGAGMSGGTAYLLKEKFLEGNINMDMVECFDINEKDLGILEDLLKKHLEYTESEIAENILKKGFKNNFIKIASKRYLEKTRNI</sequence>
<evidence type="ECO:0000256" key="4">
    <source>
        <dbReference type="ARBA" id="ARBA00012079"/>
    </source>
</evidence>
<evidence type="ECO:0000256" key="15">
    <source>
        <dbReference type="ARBA" id="ARBA00029440"/>
    </source>
</evidence>
<dbReference type="InterPro" id="IPR036485">
    <property type="entry name" value="Glu_synth_asu_C_sf"/>
</dbReference>
<evidence type="ECO:0000313" key="19">
    <source>
        <dbReference type="EMBL" id="REI40489.1"/>
    </source>
</evidence>
<dbReference type="Pfam" id="PF04898">
    <property type="entry name" value="Glu_syn_central"/>
    <property type="match status" value="1"/>
</dbReference>
<dbReference type="InterPro" id="IPR017932">
    <property type="entry name" value="GATase_2_dom"/>
</dbReference>
<comment type="cofactor">
    <cofactor evidence="2">
        <name>[3Fe-4S] cluster</name>
        <dbReference type="ChEBI" id="CHEBI:21137"/>
    </cofactor>
</comment>
<keyword evidence="13" id="KW-0314">Glutamate biosynthesis</keyword>
<dbReference type="SUPFAM" id="SSF69336">
    <property type="entry name" value="Alpha subunit of glutamate synthase, C-terminal domain"/>
    <property type="match status" value="1"/>
</dbReference>
<dbReference type="Pfam" id="PF01645">
    <property type="entry name" value="Glu_synthase"/>
    <property type="match status" value="1"/>
</dbReference>
<dbReference type="InterPro" id="IPR002932">
    <property type="entry name" value="Glu_synthdom"/>
</dbReference>
<proteinExistence type="inferred from homology"/>
<name>A0ABX9KFB0_9FUSO</name>
<evidence type="ECO:0000256" key="10">
    <source>
        <dbReference type="ARBA" id="ARBA00023002"/>
    </source>
</evidence>
<dbReference type="EC" id="1.4.1.13" evidence="4"/>
<dbReference type="Pfam" id="PF00310">
    <property type="entry name" value="GATase_2"/>
    <property type="match status" value="1"/>
</dbReference>
<dbReference type="SUPFAM" id="SSF56235">
    <property type="entry name" value="N-terminal nucleophile aminohydrolases (Ntn hydrolases)"/>
    <property type="match status" value="1"/>
</dbReference>
<evidence type="ECO:0000313" key="20">
    <source>
        <dbReference type="Proteomes" id="UP000263486"/>
    </source>
</evidence>
<evidence type="ECO:0000256" key="8">
    <source>
        <dbReference type="ARBA" id="ARBA00022723"/>
    </source>
</evidence>
<dbReference type="InterPro" id="IPR017896">
    <property type="entry name" value="4Fe4S_Fe-S-bd"/>
</dbReference>
<dbReference type="Proteomes" id="UP000263486">
    <property type="component" value="Unassembled WGS sequence"/>
</dbReference>
<protein>
    <recommendedName>
        <fullName evidence="4">glutamate synthase (NADPH)</fullName>
        <ecNumber evidence="4">1.4.1.13</ecNumber>
    </recommendedName>
</protein>
<dbReference type="InterPro" id="IPR013785">
    <property type="entry name" value="Aldolase_TIM"/>
</dbReference>
<keyword evidence="6" id="KW-0285">Flavoprotein</keyword>
<evidence type="ECO:0000256" key="2">
    <source>
        <dbReference type="ARBA" id="ARBA00001927"/>
    </source>
</evidence>
<dbReference type="InterPro" id="IPR029055">
    <property type="entry name" value="Ntn_hydrolases_N"/>
</dbReference>
<dbReference type="EMBL" id="QUAJ01000019">
    <property type="protein sequence ID" value="REI40489.1"/>
    <property type="molecule type" value="Genomic_DNA"/>
</dbReference>
<dbReference type="InterPro" id="IPR006982">
    <property type="entry name" value="Glu_synth_centr_N"/>
</dbReference>
<comment type="pathway">
    <text evidence="15">Amino-acid biosynthesis.</text>
</comment>
<feature type="domain" description="Glutamine amidotransferase type-2" evidence="17">
    <location>
        <begin position="7"/>
        <end position="393"/>
    </location>
</feature>
<dbReference type="PANTHER" id="PTHR11938:SF133">
    <property type="entry name" value="GLUTAMATE SYNTHASE (NADH)"/>
    <property type="match status" value="1"/>
</dbReference>
<evidence type="ECO:0000256" key="11">
    <source>
        <dbReference type="ARBA" id="ARBA00023004"/>
    </source>
</evidence>
<comment type="similarity">
    <text evidence="3">Belongs to the glutamate synthase family.</text>
</comment>
<dbReference type="CDD" id="cd00713">
    <property type="entry name" value="GltS"/>
    <property type="match status" value="1"/>
</dbReference>
<keyword evidence="10 19" id="KW-0560">Oxidoreductase</keyword>
<gene>
    <name evidence="19" type="ORF">DYH56_10745</name>
</gene>
<organism evidence="19 20">
    <name type="scientific">Psychrilyobacter piezotolerans</name>
    <dbReference type="NCBI Taxonomy" id="2293438"/>
    <lineage>
        <taxon>Bacteria</taxon>
        <taxon>Fusobacteriati</taxon>
        <taxon>Fusobacteriota</taxon>
        <taxon>Fusobacteriia</taxon>
        <taxon>Fusobacteriales</taxon>
        <taxon>Fusobacteriaceae</taxon>
        <taxon>Psychrilyobacter</taxon>
    </lineage>
</organism>
<evidence type="ECO:0000256" key="7">
    <source>
        <dbReference type="ARBA" id="ARBA00022643"/>
    </source>
</evidence>
<evidence type="ECO:0000256" key="12">
    <source>
        <dbReference type="ARBA" id="ARBA00023014"/>
    </source>
</evidence>
<dbReference type="PANTHER" id="PTHR11938">
    <property type="entry name" value="FAD NADPH DEHYDROGENASE/OXIDOREDUCTASE"/>
    <property type="match status" value="1"/>
</dbReference>
<comment type="catalytic activity">
    <reaction evidence="16">
        <text>2 L-glutamate + NADP(+) = L-glutamine + 2-oxoglutarate + NADPH + H(+)</text>
        <dbReference type="Rhea" id="RHEA:15501"/>
        <dbReference type="ChEBI" id="CHEBI:15378"/>
        <dbReference type="ChEBI" id="CHEBI:16810"/>
        <dbReference type="ChEBI" id="CHEBI:29985"/>
        <dbReference type="ChEBI" id="CHEBI:57783"/>
        <dbReference type="ChEBI" id="CHEBI:58349"/>
        <dbReference type="ChEBI" id="CHEBI:58359"/>
        <dbReference type="EC" id="1.4.1.13"/>
    </reaction>
</comment>
<evidence type="ECO:0000256" key="5">
    <source>
        <dbReference type="ARBA" id="ARBA00022605"/>
    </source>
</evidence>
<dbReference type="PROSITE" id="PS51379">
    <property type="entry name" value="4FE4S_FER_2"/>
    <property type="match status" value="1"/>
</dbReference>
<evidence type="ECO:0000256" key="3">
    <source>
        <dbReference type="ARBA" id="ARBA00009716"/>
    </source>
</evidence>